<dbReference type="AlphaFoldDB" id="A0A0G1CDS6"/>
<dbReference type="Proteomes" id="UP000034837">
    <property type="component" value="Unassembled WGS sequence"/>
</dbReference>
<evidence type="ECO:0000256" key="2">
    <source>
        <dbReference type="SAM" id="Phobius"/>
    </source>
</evidence>
<evidence type="ECO:0000313" key="3">
    <source>
        <dbReference type="EMBL" id="KKS56851.1"/>
    </source>
</evidence>
<evidence type="ECO:0000313" key="4">
    <source>
        <dbReference type="Proteomes" id="UP000034837"/>
    </source>
</evidence>
<keyword evidence="2" id="KW-0472">Membrane</keyword>
<feature type="compositionally biased region" description="Basic and acidic residues" evidence="1">
    <location>
        <begin position="333"/>
        <end position="349"/>
    </location>
</feature>
<feature type="transmembrane region" description="Helical" evidence="2">
    <location>
        <begin position="235"/>
        <end position="259"/>
    </location>
</feature>
<gene>
    <name evidence="3" type="ORF">UV20_C0005G0016</name>
</gene>
<comment type="caution">
    <text evidence="3">The sequence shown here is derived from an EMBL/GenBank/DDBJ whole genome shotgun (WGS) entry which is preliminary data.</text>
</comment>
<proteinExistence type="predicted"/>
<feature type="region of interest" description="Disordered" evidence="1">
    <location>
        <begin position="333"/>
        <end position="356"/>
    </location>
</feature>
<reference evidence="3 4" key="1">
    <citation type="journal article" date="2015" name="Nature">
        <title>rRNA introns, odd ribosomes, and small enigmatic genomes across a large radiation of phyla.</title>
        <authorList>
            <person name="Brown C.T."/>
            <person name="Hug L.A."/>
            <person name="Thomas B.C."/>
            <person name="Sharon I."/>
            <person name="Castelle C.J."/>
            <person name="Singh A."/>
            <person name="Wilkins M.J."/>
            <person name="Williams K.H."/>
            <person name="Banfield J.F."/>
        </authorList>
    </citation>
    <scope>NUCLEOTIDE SEQUENCE [LARGE SCALE GENOMIC DNA]</scope>
</reference>
<accession>A0A0G1CDS6</accession>
<protein>
    <submittedName>
        <fullName evidence="3">Uncharacterized protein</fullName>
    </submittedName>
</protein>
<keyword evidence="2" id="KW-0812">Transmembrane</keyword>
<keyword evidence="2" id="KW-1133">Transmembrane helix</keyword>
<name>A0A0G1CDS6_9BACT</name>
<feature type="transmembrane region" description="Helical" evidence="2">
    <location>
        <begin position="97"/>
        <end position="118"/>
    </location>
</feature>
<organism evidence="3 4">
    <name type="scientific">Candidatus Magasanikbacteria bacterium GW2011_GWA2_42_32</name>
    <dbReference type="NCBI Taxonomy" id="1619039"/>
    <lineage>
        <taxon>Bacteria</taxon>
        <taxon>Candidatus Magasanikiibacteriota</taxon>
    </lineage>
</organism>
<sequence length="356" mass="37389">MAAHAGRHARVGADALTAGGGQRNVVLVRQTATVVIHAVASVIQHVKRITVHAGIGHMGRNDGTAAAAFVGHAGSRHAGRQPLGGANALAAGGNLRGVVFILLPVAVVVQTVAVVIVARRLARYCVALQIRTIGLADHDTRRLANRVRHHHAARALVLPVLVGRTVAVVVQLIAGLRTGRHAFHAVFVVKFAILAYRHTAQAHARAAGILPHLVVVGMLTSARESITPQVRIANVLGTVVVVLALVVAAAGLEIADILLSVQVAGALKKQALTVILLAHRPVETSVAPHQGLAHEVILARNGVTLAVLERLHQPSVVRLGYRRLAAVAVAGHEERTEHQGTENPHHLMHDSLLVKG</sequence>
<dbReference type="EMBL" id="LCDO01000005">
    <property type="protein sequence ID" value="KKS56851.1"/>
    <property type="molecule type" value="Genomic_DNA"/>
</dbReference>
<evidence type="ECO:0000256" key="1">
    <source>
        <dbReference type="SAM" id="MobiDB-lite"/>
    </source>
</evidence>